<sequence length="272" mass="30554">MKWFKKGTSEKKIEKNDSSKHVKNKSGKKYALPGLILMAISGVIIYVYIANINEERHIVLPHSALNLHLNKSNLKSETIYKAKPSLPSATLKKSLTLNKFAIIKTAKLKTVKQNSKIKKTKYLNNMTIKTGSYSSVIYRLNEQIEIEKLQHELALIKDGKNTAATSKLNFHTAPDNLDGGIFGLPPRQYINPLKEKTNELSKYFNSNTKHNNNNSNAIRLIGVSNKSADISIGKSDFIIQSGCRLYGYQVLKIGKNSITVAKNAKIKKIYIY</sequence>
<protein>
    <submittedName>
        <fullName evidence="3">Uncharacterized protein</fullName>
    </submittedName>
</protein>
<keyword evidence="2" id="KW-0812">Transmembrane</keyword>
<evidence type="ECO:0000256" key="2">
    <source>
        <dbReference type="SAM" id="Phobius"/>
    </source>
</evidence>
<evidence type="ECO:0000256" key="1">
    <source>
        <dbReference type="SAM" id="MobiDB-lite"/>
    </source>
</evidence>
<reference evidence="3 4" key="1">
    <citation type="journal article" date="2019" name="ISME J.">
        <title>Insights into ecological role of a new deltaproteobacterial order Candidatus Acidulodesulfobacterales by metagenomics and metatranscriptomics.</title>
        <authorList>
            <person name="Tan S."/>
            <person name="Liu J."/>
            <person name="Fang Y."/>
            <person name="Hedlund B.P."/>
            <person name="Lian Z.H."/>
            <person name="Huang L.Y."/>
            <person name="Li J.T."/>
            <person name="Huang L.N."/>
            <person name="Li W.J."/>
            <person name="Jiang H.C."/>
            <person name="Dong H.L."/>
            <person name="Shu W.S."/>
        </authorList>
    </citation>
    <scope>NUCLEOTIDE SEQUENCE [LARGE SCALE GENOMIC DNA]</scope>
    <source>
        <strain evidence="3">AP2</strain>
    </source>
</reference>
<evidence type="ECO:0000313" key="4">
    <source>
        <dbReference type="Proteomes" id="UP000316562"/>
    </source>
</evidence>
<keyword evidence="2" id="KW-1133">Transmembrane helix</keyword>
<comment type="caution">
    <text evidence="3">The sequence shown here is derived from an EMBL/GenBank/DDBJ whole genome shotgun (WGS) entry which is preliminary data.</text>
</comment>
<feature type="transmembrane region" description="Helical" evidence="2">
    <location>
        <begin position="30"/>
        <end position="49"/>
    </location>
</feature>
<keyword evidence="2" id="KW-0472">Membrane</keyword>
<proteinExistence type="predicted"/>
<accession>A0A519BJI6</accession>
<evidence type="ECO:0000313" key="3">
    <source>
        <dbReference type="EMBL" id="RZD17409.1"/>
    </source>
</evidence>
<name>A0A519BJI6_ACIG2</name>
<feature type="compositionally biased region" description="Basic and acidic residues" evidence="1">
    <location>
        <begin position="7"/>
        <end position="20"/>
    </location>
</feature>
<organism evidence="3 4">
    <name type="scientific">Acididesulfobacter guangdongensis</name>
    <dbReference type="NCBI Taxonomy" id="2597225"/>
    <lineage>
        <taxon>Bacteria</taxon>
        <taxon>Deltaproteobacteria</taxon>
        <taxon>Candidatus Acidulodesulfobacterales</taxon>
        <taxon>Candidatus Acididesulfobacter</taxon>
    </lineage>
</organism>
<dbReference type="Proteomes" id="UP000316562">
    <property type="component" value="Unassembled WGS sequence"/>
</dbReference>
<dbReference type="AlphaFoldDB" id="A0A519BJI6"/>
<gene>
    <name evidence="3" type="ORF">EVJ46_04070</name>
</gene>
<feature type="region of interest" description="Disordered" evidence="1">
    <location>
        <begin position="1"/>
        <end position="25"/>
    </location>
</feature>
<dbReference type="EMBL" id="SGBC01000001">
    <property type="protein sequence ID" value="RZD17409.1"/>
    <property type="molecule type" value="Genomic_DNA"/>
</dbReference>